<dbReference type="SUPFAM" id="SSF160059">
    <property type="entry name" value="PriA/YqbF domain"/>
    <property type="match status" value="1"/>
</dbReference>
<dbReference type="PANTHER" id="PTHR12772:SF0">
    <property type="entry name" value="DNA REPLICATION COMPLEX GINS PROTEIN PSF2"/>
    <property type="match status" value="1"/>
</dbReference>
<evidence type="ECO:0000256" key="3">
    <source>
        <dbReference type="ARBA" id="ARBA00011352"/>
    </source>
</evidence>
<feature type="domain" description="DNA replication complex GINS protein PSF2 N-terminal" evidence="10">
    <location>
        <begin position="12"/>
        <end position="71"/>
    </location>
</feature>
<dbReference type="InterPro" id="IPR056784">
    <property type="entry name" value="PSF2_N"/>
</dbReference>
<evidence type="ECO:0000256" key="4">
    <source>
        <dbReference type="ARBA" id="ARBA00015139"/>
    </source>
</evidence>
<sequence length="228" mass="26670">MSLPKKLQLTFSPSEINYLAENEPITILSRYSMSGTQLIGTKLPNLKPLQKYEVPLWLAMILKLQDKCNIITPEWLSIEFLKSKYDEEIKFPNKFSELPWHWIETSKKLLDKSSDDIIDPPYQIRSIVQDLREIRQIKARKGLKELNESFIQLDGLSLLEINELRPFIIQVMDQLRKMYDNVKSSNDDDEDDEQDASQRQEFSTHQTGEDQFGDDNGYDDEDITVVHD</sequence>
<evidence type="ECO:0000256" key="1">
    <source>
        <dbReference type="ARBA" id="ARBA00004123"/>
    </source>
</evidence>
<evidence type="ECO:0000313" key="12">
    <source>
        <dbReference type="Proteomes" id="UP001165120"/>
    </source>
</evidence>
<evidence type="ECO:0000313" key="11">
    <source>
        <dbReference type="EMBL" id="GME69819.1"/>
    </source>
</evidence>
<dbReference type="PANTHER" id="PTHR12772">
    <property type="entry name" value="DNA REPLICATION COMPLEX GINS PROTEIN PSF2"/>
    <property type="match status" value="1"/>
</dbReference>
<evidence type="ECO:0000256" key="5">
    <source>
        <dbReference type="ARBA" id="ARBA00022705"/>
    </source>
</evidence>
<comment type="subcellular location">
    <subcellularLocation>
        <location evidence="1 7">Nucleus</location>
    </subcellularLocation>
</comment>
<dbReference type="GO" id="GO:0006260">
    <property type="term" value="P:DNA replication"/>
    <property type="evidence" value="ECO:0007669"/>
    <property type="project" value="UniProtKB-KW"/>
</dbReference>
<dbReference type="InterPro" id="IPR021151">
    <property type="entry name" value="GINS_A"/>
</dbReference>
<dbReference type="EMBL" id="BSXN01000788">
    <property type="protein sequence ID" value="GME69819.1"/>
    <property type="molecule type" value="Genomic_DNA"/>
</dbReference>
<evidence type="ECO:0000259" key="10">
    <source>
        <dbReference type="Pfam" id="PF25005"/>
    </source>
</evidence>
<dbReference type="Proteomes" id="UP001165120">
    <property type="component" value="Unassembled WGS sequence"/>
</dbReference>
<feature type="compositionally biased region" description="Acidic residues" evidence="8">
    <location>
        <begin position="211"/>
        <end position="228"/>
    </location>
</feature>
<reference evidence="11" key="1">
    <citation type="submission" date="2023-04" db="EMBL/GenBank/DDBJ databases">
        <title>Candida boidinii NBRC 10035.</title>
        <authorList>
            <person name="Ichikawa N."/>
            <person name="Sato H."/>
            <person name="Tonouchi N."/>
        </authorList>
    </citation>
    <scope>NUCLEOTIDE SEQUENCE</scope>
    <source>
        <strain evidence="11">NBRC 10035</strain>
    </source>
</reference>
<feature type="domain" description="GINS subunit" evidence="9">
    <location>
        <begin position="75"/>
        <end position="178"/>
    </location>
</feature>
<evidence type="ECO:0000259" key="9">
    <source>
        <dbReference type="Pfam" id="PF05916"/>
    </source>
</evidence>
<dbReference type="InterPro" id="IPR036224">
    <property type="entry name" value="GINS_bundle-like_dom_sf"/>
</dbReference>
<dbReference type="GO" id="GO:0000811">
    <property type="term" value="C:GINS complex"/>
    <property type="evidence" value="ECO:0007669"/>
    <property type="project" value="TreeGrafter"/>
</dbReference>
<comment type="subunit">
    <text evidence="3">Component of the GINS complex which is a heterotetramer of SLD5, PSF1, PSF2 and PSF3.</text>
</comment>
<comment type="caution">
    <text evidence="11">The sequence shown here is derived from an EMBL/GenBank/DDBJ whole genome shotgun (WGS) entry which is preliminary data.</text>
</comment>
<evidence type="ECO:0000256" key="7">
    <source>
        <dbReference type="PIRNR" id="PIRNR028998"/>
    </source>
</evidence>
<dbReference type="SUPFAM" id="SSF158573">
    <property type="entry name" value="GINS helical bundle-like"/>
    <property type="match status" value="1"/>
</dbReference>
<dbReference type="CDD" id="cd21694">
    <property type="entry name" value="GINS_B_Psf2"/>
    <property type="match status" value="1"/>
</dbReference>
<keyword evidence="12" id="KW-1185">Reference proteome</keyword>
<dbReference type="PIRSF" id="PIRSF028998">
    <property type="entry name" value="GINS_Psf2_subgr"/>
    <property type="match status" value="1"/>
</dbReference>
<dbReference type="FunFam" id="1.20.58.1020:FF:000001">
    <property type="entry name" value="DNA replication complex GINS protein PSF2"/>
    <property type="match status" value="1"/>
</dbReference>
<name>A0A9W6W9I6_CANBO</name>
<comment type="similarity">
    <text evidence="2 7">Belongs to the GINS2/PSF2 family.</text>
</comment>
<evidence type="ECO:0000256" key="2">
    <source>
        <dbReference type="ARBA" id="ARBA00010565"/>
    </source>
</evidence>
<proteinExistence type="inferred from homology"/>
<dbReference type="GO" id="GO:0000727">
    <property type="term" value="P:double-strand break repair via break-induced replication"/>
    <property type="evidence" value="ECO:0007669"/>
    <property type="project" value="TreeGrafter"/>
</dbReference>
<dbReference type="OrthoDB" id="1938138at2759"/>
<dbReference type="InterPro" id="IPR007257">
    <property type="entry name" value="GINS_Psf2"/>
</dbReference>
<organism evidence="11 12">
    <name type="scientific">Candida boidinii</name>
    <name type="common">Yeast</name>
    <dbReference type="NCBI Taxonomy" id="5477"/>
    <lineage>
        <taxon>Eukaryota</taxon>
        <taxon>Fungi</taxon>
        <taxon>Dikarya</taxon>
        <taxon>Ascomycota</taxon>
        <taxon>Saccharomycotina</taxon>
        <taxon>Pichiomycetes</taxon>
        <taxon>Pichiales</taxon>
        <taxon>Pichiaceae</taxon>
        <taxon>Ogataea</taxon>
        <taxon>Ogataea/Candida clade</taxon>
    </lineage>
</organism>
<feature type="region of interest" description="Disordered" evidence="8">
    <location>
        <begin position="182"/>
        <end position="228"/>
    </location>
</feature>
<gene>
    <name evidence="11" type="ORF">Cboi02_000257600</name>
</gene>
<evidence type="ECO:0000256" key="6">
    <source>
        <dbReference type="ARBA" id="ARBA00023242"/>
    </source>
</evidence>
<dbReference type="CDD" id="cd11712">
    <property type="entry name" value="GINS_A_psf2"/>
    <property type="match status" value="1"/>
</dbReference>
<dbReference type="AlphaFoldDB" id="A0A9W6W9I6"/>
<dbReference type="Pfam" id="PF25005">
    <property type="entry name" value="PSF2_N"/>
    <property type="match status" value="1"/>
</dbReference>
<accession>A0A9W6W9I6</accession>
<evidence type="ECO:0000256" key="8">
    <source>
        <dbReference type="SAM" id="MobiDB-lite"/>
    </source>
</evidence>
<dbReference type="Gene3D" id="1.20.58.1020">
    <property type="match status" value="1"/>
</dbReference>
<protein>
    <recommendedName>
        <fullName evidence="4 7">DNA replication complex GINS protein PSF2</fullName>
    </recommendedName>
</protein>
<keyword evidence="6 7" id="KW-0539">Nucleus</keyword>
<dbReference type="Pfam" id="PF05916">
    <property type="entry name" value="Sld5"/>
    <property type="match status" value="1"/>
</dbReference>
<keyword evidence="5 7" id="KW-0235">DNA replication</keyword>
<dbReference type="Gene3D" id="3.40.5.50">
    <property type="match status" value="1"/>
</dbReference>